<comment type="caution">
    <text evidence="3">The sequence shown here is derived from an EMBL/GenBank/DDBJ whole genome shotgun (WGS) entry which is preliminary data.</text>
</comment>
<reference evidence="3" key="2">
    <citation type="submission" date="2020-09" db="EMBL/GenBank/DDBJ databases">
        <authorList>
            <person name="Sun Q."/>
            <person name="Zhou Y."/>
        </authorList>
    </citation>
    <scope>NUCLEOTIDE SEQUENCE</scope>
    <source>
        <strain evidence="3">CGMCC 1.15152</strain>
    </source>
</reference>
<keyword evidence="2" id="KW-0812">Transmembrane</keyword>
<dbReference type="RefSeq" id="WP_188710299.1">
    <property type="nucleotide sequence ID" value="NZ_BMHO01000001.1"/>
</dbReference>
<feature type="region of interest" description="Disordered" evidence="1">
    <location>
        <begin position="143"/>
        <end position="162"/>
    </location>
</feature>
<evidence type="ECO:0000256" key="2">
    <source>
        <dbReference type="SAM" id="Phobius"/>
    </source>
</evidence>
<dbReference type="Pfam" id="PF11377">
    <property type="entry name" value="DUF3180"/>
    <property type="match status" value="1"/>
</dbReference>
<keyword evidence="2" id="KW-1133">Transmembrane helix</keyword>
<dbReference type="AlphaFoldDB" id="A0A916Y0N7"/>
<keyword evidence="2" id="KW-0472">Membrane</keyword>
<reference evidence="3" key="1">
    <citation type="journal article" date="2014" name="Int. J. Syst. Evol. Microbiol.">
        <title>Complete genome sequence of Corynebacterium casei LMG S-19264T (=DSM 44701T), isolated from a smear-ripened cheese.</title>
        <authorList>
            <consortium name="US DOE Joint Genome Institute (JGI-PGF)"/>
            <person name="Walter F."/>
            <person name="Albersmeier A."/>
            <person name="Kalinowski J."/>
            <person name="Ruckert C."/>
        </authorList>
    </citation>
    <scope>NUCLEOTIDE SEQUENCE</scope>
    <source>
        <strain evidence="3">CGMCC 1.15152</strain>
    </source>
</reference>
<evidence type="ECO:0000313" key="4">
    <source>
        <dbReference type="Proteomes" id="UP000633205"/>
    </source>
</evidence>
<evidence type="ECO:0000313" key="3">
    <source>
        <dbReference type="EMBL" id="GGD24125.1"/>
    </source>
</evidence>
<keyword evidence="4" id="KW-1185">Reference proteome</keyword>
<name>A0A916Y0N7_9MICO</name>
<dbReference type="InterPro" id="IPR021517">
    <property type="entry name" value="DUF3180"/>
</dbReference>
<evidence type="ECO:0008006" key="5">
    <source>
        <dbReference type="Google" id="ProtNLM"/>
    </source>
</evidence>
<evidence type="ECO:0000256" key="1">
    <source>
        <dbReference type="SAM" id="MobiDB-lite"/>
    </source>
</evidence>
<organism evidence="3 4">
    <name type="scientific">Microbacterium faecale</name>
    <dbReference type="NCBI Taxonomy" id="1804630"/>
    <lineage>
        <taxon>Bacteria</taxon>
        <taxon>Bacillati</taxon>
        <taxon>Actinomycetota</taxon>
        <taxon>Actinomycetes</taxon>
        <taxon>Micrococcales</taxon>
        <taxon>Microbacteriaceae</taxon>
        <taxon>Microbacterium</taxon>
    </lineage>
</organism>
<sequence>MKRTAPMTLVACAALGAATGYIVDLALTNAGRATYAPSIMLPVLLVALGICCLLFAWPIRRAVRDEKAPRVDPFRAVRVAVLAKASSMVGALAGSFALGLVTFVLTRPVSPAVGSMAETIATAVAGAVLVILALVAEHMCTLPKDPDDRESDPSSSGAEPEF</sequence>
<dbReference type="Proteomes" id="UP000633205">
    <property type="component" value="Unassembled WGS sequence"/>
</dbReference>
<feature type="transmembrane region" description="Helical" evidence="2">
    <location>
        <begin position="117"/>
        <end position="136"/>
    </location>
</feature>
<feature type="transmembrane region" description="Helical" evidence="2">
    <location>
        <begin position="79"/>
        <end position="105"/>
    </location>
</feature>
<proteinExistence type="predicted"/>
<accession>A0A916Y0N7</accession>
<gene>
    <name evidence="3" type="ORF">GCM10010915_00130</name>
</gene>
<protein>
    <recommendedName>
        <fullName evidence="5">DUF3180 domain-containing protein</fullName>
    </recommendedName>
</protein>
<dbReference type="EMBL" id="BMHO01000001">
    <property type="protein sequence ID" value="GGD24125.1"/>
    <property type="molecule type" value="Genomic_DNA"/>
</dbReference>
<feature type="transmembrane region" description="Helical" evidence="2">
    <location>
        <begin position="39"/>
        <end position="59"/>
    </location>
</feature>